<reference evidence="1 2" key="1">
    <citation type="submission" date="2019-05" db="EMBL/GenBank/DDBJ databases">
        <title>Another draft genome of Portunus trituberculatus and its Hox gene families provides insights of decapod evolution.</title>
        <authorList>
            <person name="Jeong J.-H."/>
            <person name="Song I."/>
            <person name="Kim S."/>
            <person name="Choi T."/>
            <person name="Kim D."/>
            <person name="Ryu S."/>
            <person name="Kim W."/>
        </authorList>
    </citation>
    <scope>NUCLEOTIDE SEQUENCE [LARGE SCALE GENOMIC DNA]</scope>
    <source>
        <tissue evidence="1">Muscle</tissue>
    </source>
</reference>
<gene>
    <name evidence="1" type="ORF">E2C01_100576</name>
</gene>
<accession>A0A5B7KJT9</accession>
<comment type="caution">
    <text evidence="1">The sequence shown here is derived from an EMBL/GenBank/DDBJ whole genome shotgun (WGS) entry which is preliminary data.</text>
</comment>
<protein>
    <submittedName>
        <fullName evidence="1">Uncharacterized protein</fullName>
    </submittedName>
</protein>
<dbReference type="EMBL" id="VSRR010143208">
    <property type="protein sequence ID" value="MPD04865.1"/>
    <property type="molecule type" value="Genomic_DNA"/>
</dbReference>
<name>A0A5B7KJT9_PORTR</name>
<evidence type="ECO:0000313" key="2">
    <source>
        <dbReference type="Proteomes" id="UP000324222"/>
    </source>
</evidence>
<proteinExistence type="predicted"/>
<dbReference type="Proteomes" id="UP000324222">
    <property type="component" value="Unassembled WGS sequence"/>
</dbReference>
<evidence type="ECO:0000313" key="1">
    <source>
        <dbReference type="EMBL" id="MPD04865.1"/>
    </source>
</evidence>
<organism evidence="1 2">
    <name type="scientific">Portunus trituberculatus</name>
    <name type="common">Swimming crab</name>
    <name type="synonym">Neptunus trituberculatus</name>
    <dbReference type="NCBI Taxonomy" id="210409"/>
    <lineage>
        <taxon>Eukaryota</taxon>
        <taxon>Metazoa</taxon>
        <taxon>Ecdysozoa</taxon>
        <taxon>Arthropoda</taxon>
        <taxon>Crustacea</taxon>
        <taxon>Multicrustacea</taxon>
        <taxon>Malacostraca</taxon>
        <taxon>Eumalacostraca</taxon>
        <taxon>Eucarida</taxon>
        <taxon>Decapoda</taxon>
        <taxon>Pleocyemata</taxon>
        <taxon>Brachyura</taxon>
        <taxon>Eubrachyura</taxon>
        <taxon>Portunoidea</taxon>
        <taxon>Portunidae</taxon>
        <taxon>Portuninae</taxon>
        <taxon>Portunus</taxon>
    </lineage>
</organism>
<keyword evidence="2" id="KW-1185">Reference proteome</keyword>
<dbReference type="AlphaFoldDB" id="A0A5B7KJT9"/>
<sequence>MMGHSPPRVLKVVCPKPASVSPPRLPASRNGLTVLHCTTPAPETCPLPGEWRPLDVSMPGLTPSIVATNPDER</sequence>